<proteinExistence type="predicted"/>
<organism evidence="3">
    <name type="scientific">Haemonchus placei</name>
    <name type="common">Barber's pole worm</name>
    <dbReference type="NCBI Taxonomy" id="6290"/>
    <lineage>
        <taxon>Eukaryota</taxon>
        <taxon>Metazoa</taxon>
        <taxon>Ecdysozoa</taxon>
        <taxon>Nematoda</taxon>
        <taxon>Chromadorea</taxon>
        <taxon>Rhabditida</taxon>
        <taxon>Rhabditina</taxon>
        <taxon>Rhabditomorpha</taxon>
        <taxon>Strongyloidea</taxon>
        <taxon>Trichostrongylidae</taxon>
        <taxon>Haemonchus</taxon>
    </lineage>
</organism>
<gene>
    <name evidence="1" type="ORF">HPLM_LOCUS17</name>
</gene>
<keyword evidence="2" id="KW-1185">Reference proteome</keyword>
<dbReference type="EMBL" id="UZAF01000008">
    <property type="protein sequence ID" value="VDO04101.1"/>
    <property type="molecule type" value="Genomic_DNA"/>
</dbReference>
<reference evidence="3" key="1">
    <citation type="submission" date="2017-02" db="UniProtKB">
        <authorList>
            <consortium name="WormBaseParasite"/>
        </authorList>
    </citation>
    <scope>IDENTIFICATION</scope>
</reference>
<accession>A0A0N4VRW4</accession>
<protein>
    <submittedName>
        <fullName evidence="3">Rho-GAP domain-containing protein</fullName>
    </submittedName>
</protein>
<dbReference type="WBParaSite" id="HPLM_0000001601-mRNA-1">
    <property type="protein sequence ID" value="HPLM_0000001601-mRNA-1"/>
    <property type="gene ID" value="HPLM_0000001601"/>
</dbReference>
<reference evidence="1 2" key="2">
    <citation type="submission" date="2018-11" db="EMBL/GenBank/DDBJ databases">
        <authorList>
            <consortium name="Pathogen Informatics"/>
        </authorList>
    </citation>
    <scope>NUCLEOTIDE SEQUENCE [LARGE SCALE GENOMIC DNA]</scope>
    <source>
        <strain evidence="1 2">MHpl1</strain>
    </source>
</reference>
<evidence type="ECO:0000313" key="1">
    <source>
        <dbReference type="EMBL" id="VDO04101.1"/>
    </source>
</evidence>
<dbReference type="AlphaFoldDB" id="A0A0N4VRW4"/>
<evidence type="ECO:0000313" key="3">
    <source>
        <dbReference type="WBParaSite" id="HPLM_0000001601-mRNA-1"/>
    </source>
</evidence>
<sequence length="52" mass="5461">MDLSTGLISSSTQVQSGTGLVRNALPRLHLVGRSAPKQSRPKSVGLFRVVAS</sequence>
<evidence type="ECO:0000313" key="2">
    <source>
        <dbReference type="Proteomes" id="UP000268014"/>
    </source>
</evidence>
<name>A0A0N4VRW4_HAEPC</name>
<dbReference type="Proteomes" id="UP000268014">
    <property type="component" value="Unassembled WGS sequence"/>
</dbReference>